<dbReference type="AlphaFoldDB" id="A0A974C0T4"/>
<sequence>MTSRWCCSDKSMLVEFLNMQLLQSMKVRFVWTKSTGGAMENDSADTSCKTDPPPKKFFAGGGHKLPLTLLTNDISLYLLYGRERQHLVQVWDPLSGNPFSELLKGCLP</sequence>
<evidence type="ECO:0000313" key="1">
    <source>
        <dbReference type="EMBL" id="OCT64329.1"/>
    </source>
</evidence>
<dbReference type="EMBL" id="CM004482">
    <property type="protein sequence ID" value="OCT64329.1"/>
    <property type="molecule type" value="Genomic_DNA"/>
</dbReference>
<name>A0A974C0T4_XENLA</name>
<reference evidence="2" key="1">
    <citation type="journal article" date="2016" name="Nature">
        <title>Genome evolution in the allotetraploid frog Xenopus laevis.</title>
        <authorList>
            <person name="Session A.M."/>
            <person name="Uno Y."/>
            <person name="Kwon T."/>
            <person name="Chapman J.A."/>
            <person name="Toyoda A."/>
            <person name="Takahashi S."/>
            <person name="Fukui A."/>
            <person name="Hikosaka A."/>
            <person name="Suzuki A."/>
            <person name="Kondo M."/>
            <person name="van Heeringen S.J."/>
            <person name="Quigley I."/>
            <person name="Heinz S."/>
            <person name="Ogino H."/>
            <person name="Ochi H."/>
            <person name="Hellsten U."/>
            <person name="Lyons J.B."/>
            <person name="Simakov O."/>
            <person name="Putnam N."/>
            <person name="Stites J."/>
            <person name="Kuroki Y."/>
            <person name="Tanaka T."/>
            <person name="Michiue T."/>
            <person name="Watanabe M."/>
            <person name="Bogdanovic O."/>
            <person name="Lister R."/>
            <person name="Georgiou G."/>
            <person name="Paranjpe S.S."/>
            <person name="van Kruijsbergen I."/>
            <person name="Shu S."/>
            <person name="Carlson J."/>
            <person name="Kinoshita T."/>
            <person name="Ohta Y."/>
            <person name="Mawaribuchi S."/>
            <person name="Jenkins J."/>
            <person name="Grimwood J."/>
            <person name="Schmutz J."/>
            <person name="Mitros T."/>
            <person name="Mozaffari S.V."/>
            <person name="Suzuki Y."/>
            <person name="Haramoto Y."/>
            <person name="Yamamoto T.S."/>
            <person name="Takagi C."/>
            <person name="Heald R."/>
            <person name="Miller K."/>
            <person name="Haudenschild C."/>
            <person name="Kitzman J."/>
            <person name="Nakayama T."/>
            <person name="Izutsu Y."/>
            <person name="Robert J."/>
            <person name="Fortriede J."/>
            <person name="Burns K."/>
            <person name="Lotay V."/>
            <person name="Karimi K."/>
            <person name="Yasuoka Y."/>
            <person name="Dichmann D.S."/>
            <person name="Flajnik M.F."/>
            <person name="Houston D.W."/>
            <person name="Shendure J."/>
            <person name="DuPasquier L."/>
            <person name="Vize P.D."/>
            <person name="Zorn A.M."/>
            <person name="Ito M."/>
            <person name="Marcotte E.M."/>
            <person name="Wallingford J.B."/>
            <person name="Ito Y."/>
            <person name="Asashima M."/>
            <person name="Ueno N."/>
            <person name="Matsuda Y."/>
            <person name="Veenstra G.J."/>
            <person name="Fujiyama A."/>
            <person name="Harland R.M."/>
            <person name="Taira M."/>
            <person name="Rokhsar D.S."/>
        </authorList>
    </citation>
    <scope>NUCLEOTIDE SEQUENCE [LARGE SCALE GENOMIC DNA]</scope>
    <source>
        <strain evidence="2">J</strain>
    </source>
</reference>
<protein>
    <submittedName>
        <fullName evidence="1">Uncharacterized protein</fullName>
    </submittedName>
</protein>
<evidence type="ECO:0000313" key="2">
    <source>
        <dbReference type="Proteomes" id="UP000694892"/>
    </source>
</evidence>
<organism evidence="1 2">
    <name type="scientific">Xenopus laevis</name>
    <name type="common">African clawed frog</name>
    <dbReference type="NCBI Taxonomy" id="8355"/>
    <lineage>
        <taxon>Eukaryota</taxon>
        <taxon>Metazoa</taxon>
        <taxon>Chordata</taxon>
        <taxon>Craniata</taxon>
        <taxon>Vertebrata</taxon>
        <taxon>Euteleostomi</taxon>
        <taxon>Amphibia</taxon>
        <taxon>Batrachia</taxon>
        <taxon>Anura</taxon>
        <taxon>Pipoidea</taxon>
        <taxon>Pipidae</taxon>
        <taxon>Xenopodinae</taxon>
        <taxon>Xenopus</taxon>
        <taxon>Xenopus</taxon>
    </lineage>
</organism>
<proteinExistence type="predicted"/>
<accession>A0A974C0T4</accession>
<dbReference type="Proteomes" id="UP000694892">
    <property type="component" value="Chromosome 9_10L"/>
</dbReference>
<gene>
    <name evidence="1" type="ORF">XELAEV_18045432mg</name>
</gene>